<dbReference type="HOGENOM" id="CLU_027562_17_4_9"/>
<sequence>MERRKDSKGKVLKDGESQRKDGIYQYRWTDKTGKRHTIYAKDLKVLREKENNANKIISQGIDFEGGKITTYQFLIRYYEFKKTSIKKSSLKTYYTTTNKLKDTSIGNTKIIDVKISDAKQLIIDLSQNGLKYSTIKTIKTLIKAAFKMAQEDDLILKNPFDFQLNEVIKNDTKKRVALTEQQYSDLLEFVLCDRVFRKYYDDIVFLYETGIRVSEFCGLTLSDIDFVKHEVVIDKQLIKTSKGELYITDPKSKAGFRTIPLSAEAYHAIKAIINRRPQTNEMMVDGYCGFISIHSNGTPKTAWNIEYELREIAKAYNSLYPECQLPNLTPHVLRHTFCTRKVSSGMNIKAVQYLMGHSSVQITLDVYTSIDADMIKTEFAKVAQM</sequence>
<name>D4KCH5_9FIRM</name>
<dbReference type="InterPro" id="IPR010998">
    <property type="entry name" value="Integrase_recombinase_N"/>
</dbReference>
<dbReference type="Gene3D" id="1.10.443.10">
    <property type="entry name" value="Intergrase catalytic core"/>
    <property type="match status" value="1"/>
</dbReference>
<evidence type="ECO:0000313" key="13">
    <source>
        <dbReference type="Proteomes" id="UP000007059"/>
    </source>
</evidence>
<feature type="domain" description="Tyr recombinase" evidence="10">
    <location>
        <begin position="173"/>
        <end position="380"/>
    </location>
</feature>
<dbReference type="GO" id="GO:0008907">
    <property type="term" value="F:integrase activity"/>
    <property type="evidence" value="ECO:0007669"/>
    <property type="project" value="InterPro"/>
</dbReference>
<dbReference type="SUPFAM" id="SSF54171">
    <property type="entry name" value="DNA-binding domain"/>
    <property type="match status" value="1"/>
</dbReference>
<dbReference type="Pfam" id="PF00589">
    <property type="entry name" value="Phage_integrase"/>
    <property type="match status" value="1"/>
</dbReference>
<keyword evidence="8" id="KW-0131">Cell cycle</keyword>
<keyword evidence="6 9" id="KW-0238">DNA-binding</keyword>
<dbReference type="SUPFAM" id="SSF56349">
    <property type="entry name" value="DNA breaking-rejoining enzymes"/>
    <property type="match status" value="1"/>
</dbReference>
<evidence type="ECO:0000256" key="2">
    <source>
        <dbReference type="ARBA" id="ARBA00022490"/>
    </source>
</evidence>
<keyword evidence="5" id="KW-0229">DNA integration</keyword>
<reference evidence="12 13" key="1">
    <citation type="submission" date="2010-03" db="EMBL/GenBank/DDBJ databases">
        <title>The genome sequence of Faecalibacterium prausnitzii SL3/3.</title>
        <authorList>
            <consortium name="metaHIT consortium -- http://www.metahit.eu/"/>
            <person name="Pajon A."/>
            <person name="Turner K."/>
            <person name="Parkhill J."/>
            <person name="Duncan S."/>
            <person name="Flint H."/>
        </authorList>
    </citation>
    <scope>NUCLEOTIDE SEQUENCE [LARGE SCALE GENOMIC DNA]</scope>
    <source>
        <strain evidence="12 13">SL3/3</strain>
    </source>
</reference>
<evidence type="ECO:0000256" key="3">
    <source>
        <dbReference type="ARBA" id="ARBA00022618"/>
    </source>
</evidence>
<dbReference type="PANTHER" id="PTHR30349">
    <property type="entry name" value="PHAGE INTEGRASE-RELATED"/>
    <property type="match status" value="1"/>
</dbReference>
<evidence type="ECO:0000256" key="9">
    <source>
        <dbReference type="PROSITE-ProRule" id="PRU01248"/>
    </source>
</evidence>
<evidence type="ECO:0000256" key="8">
    <source>
        <dbReference type="ARBA" id="ARBA00023306"/>
    </source>
</evidence>
<dbReference type="PROSITE" id="PS51898">
    <property type="entry name" value="TYR_RECOMBINASE"/>
    <property type="match status" value="1"/>
</dbReference>
<dbReference type="eggNOG" id="COG0582">
    <property type="taxonomic scope" value="Bacteria"/>
</dbReference>
<accession>D4KCH5</accession>
<dbReference type="Pfam" id="PF02920">
    <property type="entry name" value="Integrase_DNA"/>
    <property type="match status" value="1"/>
</dbReference>
<evidence type="ECO:0000256" key="4">
    <source>
        <dbReference type="ARBA" id="ARBA00022829"/>
    </source>
</evidence>
<evidence type="ECO:0000256" key="5">
    <source>
        <dbReference type="ARBA" id="ARBA00022908"/>
    </source>
</evidence>
<dbReference type="GO" id="GO:0007059">
    <property type="term" value="P:chromosome segregation"/>
    <property type="evidence" value="ECO:0007669"/>
    <property type="project" value="UniProtKB-KW"/>
</dbReference>
<gene>
    <name evidence="12" type="ORF">FPR_23700</name>
</gene>
<dbReference type="Gene3D" id="3.30.160.60">
    <property type="entry name" value="Classic Zinc Finger"/>
    <property type="match status" value="1"/>
</dbReference>
<dbReference type="InterPro" id="IPR050090">
    <property type="entry name" value="Tyrosine_recombinase_XerCD"/>
</dbReference>
<dbReference type="InterPro" id="IPR004191">
    <property type="entry name" value="Integrase_Tn916-type_DNA-bd_N"/>
</dbReference>
<dbReference type="InterPro" id="IPR044068">
    <property type="entry name" value="CB"/>
</dbReference>
<evidence type="ECO:0000259" key="11">
    <source>
        <dbReference type="PROSITE" id="PS51900"/>
    </source>
</evidence>
<evidence type="ECO:0000256" key="7">
    <source>
        <dbReference type="ARBA" id="ARBA00023172"/>
    </source>
</evidence>
<keyword evidence="7" id="KW-0233">DNA recombination</keyword>
<organism evidence="12 13">
    <name type="scientific">Faecalibacterium prausnitzii SL3/3</name>
    <dbReference type="NCBI Taxonomy" id="657322"/>
    <lineage>
        <taxon>Bacteria</taxon>
        <taxon>Bacillati</taxon>
        <taxon>Bacillota</taxon>
        <taxon>Clostridia</taxon>
        <taxon>Eubacteriales</taxon>
        <taxon>Oscillospiraceae</taxon>
        <taxon>Faecalibacterium</taxon>
    </lineage>
</organism>
<proteinExistence type="predicted"/>
<feature type="domain" description="Core-binding (CB)" evidence="11">
    <location>
        <begin position="68"/>
        <end position="150"/>
    </location>
</feature>
<evidence type="ECO:0000313" key="12">
    <source>
        <dbReference type="EMBL" id="CBL02538.1"/>
    </source>
</evidence>
<dbReference type="GO" id="GO:0005737">
    <property type="term" value="C:cytoplasm"/>
    <property type="evidence" value="ECO:0007669"/>
    <property type="project" value="UniProtKB-SubCell"/>
</dbReference>
<evidence type="ECO:0000256" key="1">
    <source>
        <dbReference type="ARBA" id="ARBA00004496"/>
    </source>
</evidence>
<dbReference type="GO" id="GO:0003677">
    <property type="term" value="F:DNA binding"/>
    <property type="evidence" value="ECO:0007669"/>
    <property type="project" value="UniProtKB-UniRule"/>
</dbReference>
<dbReference type="PATRIC" id="fig|657322.3.peg.2227"/>
<dbReference type="PROSITE" id="PS51900">
    <property type="entry name" value="CB"/>
    <property type="match status" value="1"/>
</dbReference>
<keyword evidence="2" id="KW-0963">Cytoplasm</keyword>
<evidence type="ECO:0000256" key="6">
    <source>
        <dbReference type="ARBA" id="ARBA00023125"/>
    </source>
</evidence>
<dbReference type="AlphaFoldDB" id="D4KCH5"/>
<protein>
    <submittedName>
        <fullName evidence="12">Site-specific recombinase XerD</fullName>
    </submittedName>
</protein>
<dbReference type="RefSeq" id="WP_015538059.1">
    <property type="nucleotide sequence ID" value="NC_021020.1"/>
</dbReference>
<dbReference type="InterPro" id="IPR002104">
    <property type="entry name" value="Integrase_catalytic"/>
</dbReference>
<dbReference type="GO" id="GO:0006310">
    <property type="term" value="P:DNA recombination"/>
    <property type="evidence" value="ECO:0007669"/>
    <property type="project" value="UniProtKB-KW"/>
</dbReference>
<evidence type="ECO:0000259" key="10">
    <source>
        <dbReference type="PROSITE" id="PS51898"/>
    </source>
</evidence>
<dbReference type="PANTHER" id="PTHR30349:SF77">
    <property type="entry name" value="TYROSINE RECOMBINASE XERC"/>
    <property type="match status" value="1"/>
</dbReference>
<dbReference type="CDD" id="cd01189">
    <property type="entry name" value="INT_ICEBs1_C_like"/>
    <property type="match status" value="1"/>
</dbReference>
<comment type="subcellular location">
    <subcellularLocation>
        <location evidence="1">Cytoplasm</location>
    </subcellularLocation>
</comment>
<dbReference type="Proteomes" id="UP000007059">
    <property type="component" value="Chromosome"/>
</dbReference>
<dbReference type="EMBL" id="FP929046">
    <property type="protein sequence ID" value="CBL02538.1"/>
    <property type="molecule type" value="Genomic_DNA"/>
</dbReference>
<keyword evidence="3" id="KW-0132">Cell division</keyword>
<dbReference type="KEGG" id="fpa:FPR_23700"/>
<keyword evidence="4" id="KW-0159">Chromosome partition</keyword>
<dbReference type="Gene3D" id="1.10.150.130">
    <property type="match status" value="1"/>
</dbReference>
<dbReference type="GO" id="GO:0051301">
    <property type="term" value="P:cell division"/>
    <property type="evidence" value="ECO:0007669"/>
    <property type="project" value="UniProtKB-KW"/>
</dbReference>
<reference evidence="12 13" key="2">
    <citation type="submission" date="2010-03" db="EMBL/GenBank/DDBJ databases">
        <authorList>
            <person name="Pajon A."/>
        </authorList>
    </citation>
    <scope>NUCLEOTIDE SEQUENCE [LARGE SCALE GENOMIC DNA]</scope>
    <source>
        <strain evidence="12 13">SL3/3</strain>
    </source>
</reference>
<dbReference type="InterPro" id="IPR013762">
    <property type="entry name" value="Integrase-like_cat_sf"/>
</dbReference>
<dbReference type="InterPro" id="IPR016177">
    <property type="entry name" value="DNA-bd_dom_sf"/>
</dbReference>
<dbReference type="InterPro" id="IPR011010">
    <property type="entry name" value="DNA_brk_join_enz"/>
</dbReference>